<proteinExistence type="predicted"/>
<dbReference type="SUPFAM" id="SSF51182">
    <property type="entry name" value="RmlC-like cupins"/>
    <property type="match status" value="1"/>
</dbReference>
<feature type="chain" id="PRO_5004234247" description="Cupin type-2 domain-containing protein" evidence="1">
    <location>
        <begin position="23"/>
        <end position="132"/>
    </location>
</feature>
<dbReference type="RefSeq" id="WP_011043300.1">
    <property type="nucleotide sequence ID" value="NC_003910.7"/>
</dbReference>
<dbReference type="HOGENOM" id="CLU_1913487_0_0_6"/>
<dbReference type="InterPro" id="IPR013096">
    <property type="entry name" value="Cupin_2"/>
</dbReference>
<protein>
    <recommendedName>
        <fullName evidence="2">Cupin type-2 domain-containing protein</fullName>
    </recommendedName>
</protein>
<name>Q481R3_COLP3</name>
<reference evidence="3" key="1">
    <citation type="journal article" date="2005" name="Proc. Natl. Acad. Sci. U.S.A.">
        <title>The psychrophilic lifestyle as revealed by the genome sequence of Colwellia psychrerythraea 34H through genomic and proteomic analyses.</title>
        <authorList>
            <person name="Methe B.A."/>
            <person name="Nelson K.E."/>
            <person name="Deming J.W."/>
            <person name="Momen B."/>
            <person name="Melamud E."/>
            <person name="Zhang X."/>
            <person name="Moult J."/>
            <person name="Madupu R."/>
            <person name="Nelson W.C."/>
            <person name="Dodson R.J."/>
            <person name="Brinkac L.M."/>
            <person name="Daugherty S.C."/>
            <person name="Durkin A.S."/>
            <person name="DeBoy R.T."/>
            <person name="Kolonay J.F."/>
            <person name="Sullivan S.A."/>
            <person name="Zhou L."/>
            <person name="Davidsen T.M."/>
            <person name="Wu M."/>
            <person name="Huston A.L."/>
            <person name="Lewis M."/>
            <person name="Weaver B."/>
            <person name="Weidman J.F."/>
            <person name="Khouri H."/>
            <person name="Utterback T.R."/>
            <person name="Feldblyum T.V."/>
            <person name="Fraser C.M."/>
        </authorList>
    </citation>
    <scope>NUCLEOTIDE SEQUENCE [LARGE SCALE GENOMIC DNA]</scope>
    <source>
        <strain evidence="3">34H</strain>
    </source>
</reference>
<evidence type="ECO:0000313" key="3">
    <source>
        <dbReference type="EMBL" id="AAZ25254.1"/>
    </source>
</evidence>
<dbReference type="Gene3D" id="2.60.120.10">
    <property type="entry name" value="Jelly Rolls"/>
    <property type="match status" value="1"/>
</dbReference>
<dbReference type="InterPro" id="IPR011051">
    <property type="entry name" value="RmlC_Cupin_sf"/>
</dbReference>
<accession>Q481R3</accession>
<feature type="signal peptide" evidence="1">
    <location>
        <begin position="1"/>
        <end position="22"/>
    </location>
</feature>
<sequence length="132" mass="14989">MNKIIETILILLLLSVAYSSKADEPAKYNKILFKSFISEKDGKDVQIREALFPPKWKAPRHYHNSNLFIYVIEGEFEVELEGSKKITYRKGEALQMNSGIEMEARNPSNENSLKLAVFQVGNPDAAFVVPVE</sequence>
<dbReference type="PANTHER" id="PTHR38599:SF1">
    <property type="entry name" value="CUPIN DOMAIN PROTEIN (AFU_ORTHOLOGUE AFUA_3G13620)"/>
    <property type="match status" value="1"/>
</dbReference>
<evidence type="ECO:0000259" key="2">
    <source>
        <dbReference type="Pfam" id="PF07883"/>
    </source>
</evidence>
<evidence type="ECO:0000313" key="4">
    <source>
        <dbReference type="Proteomes" id="UP000000547"/>
    </source>
</evidence>
<dbReference type="KEGG" id="cps:CPS_2490"/>
<feature type="domain" description="Cupin type-2" evidence="2">
    <location>
        <begin position="51"/>
        <end position="115"/>
    </location>
</feature>
<dbReference type="EMBL" id="CP000083">
    <property type="protein sequence ID" value="AAZ25254.1"/>
    <property type="molecule type" value="Genomic_DNA"/>
</dbReference>
<dbReference type="InterPro" id="IPR014710">
    <property type="entry name" value="RmlC-like_jellyroll"/>
</dbReference>
<dbReference type="AlphaFoldDB" id="Q481R3"/>
<organism evidence="3 4">
    <name type="scientific">Colwellia psychrerythraea (strain 34H / ATCC BAA-681)</name>
    <name type="common">Vibrio psychroerythus</name>
    <dbReference type="NCBI Taxonomy" id="167879"/>
    <lineage>
        <taxon>Bacteria</taxon>
        <taxon>Pseudomonadati</taxon>
        <taxon>Pseudomonadota</taxon>
        <taxon>Gammaproteobacteria</taxon>
        <taxon>Alteromonadales</taxon>
        <taxon>Colwelliaceae</taxon>
        <taxon>Colwellia</taxon>
    </lineage>
</organism>
<gene>
    <name evidence="3" type="ordered locus">CPS_2490</name>
</gene>
<evidence type="ECO:0000256" key="1">
    <source>
        <dbReference type="SAM" id="SignalP"/>
    </source>
</evidence>
<dbReference type="Proteomes" id="UP000000547">
    <property type="component" value="Chromosome"/>
</dbReference>
<keyword evidence="1" id="KW-0732">Signal</keyword>
<dbReference type="PANTHER" id="PTHR38599">
    <property type="entry name" value="CUPIN DOMAIN PROTEIN (AFU_ORTHOLOGUE AFUA_3G13620)"/>
    <property type="match status" value="1"/>
</dbReference>
<dbReference type="Pfam" id="PF07883">
    <property type="entry name" value="Cupin_2"/>
    <property type="match status" value="1"/>
</dbReference>
<dbReference type="STRING" id="167879.CPS_2490"/>